<evidence type="ECO:0000313" key="4">
    <source>
        <dbReference type="Proteomes" id="UP001446337"/>
    </source>
</evidence>
<reference evidence="3 4" key="1">
    <citation type="submission" date="2024-05" db="EMBL/GenBank/DDBJ databases">
        <title>Achromobacter denitrificans. BP1, complete genome.</title>
        <authorList>
            <person name="Zhang B."/>
        </authorList>
    </citation>
    <scope>NUCLEOTIDE SEQUENCE [LARGE SCALE GENOMIC DNA]</scope>
    <source>
        <strain evidence="3 4">BP1</strain>
    </source>
</reference>
<sequence>MAHLRLHDLRHSAASEMINAKVDLHTVGAGLGHKSAASTKRYAHLATDAIKTALGLGQIGKKSPTQKKTRVA</sequence>
<evidence type="ECO:0000256" key="1">
    <source>
        <dbReference type="ARBA" id="ARBA00023172"/>
    </source>
</evidence>
<keyword evidence="1" id="KW-0233">DNA recombination</keyword>
<dbReference type="InterPro" id="IPR002104">
    <property type="entry name" value="Integrase_catalytic"/>
</dbReference>
<dbReference type="EMBL" id="CP154792">
    <property type="protein sequence ID" value="XAN17201.1"/>
    <property type="molecule type" value="Genomic_DNA"/>
</dbReference>
<accession>A0ABZ3G5H2</accession>
<dbReference type="RefSeq" id="WP_343499065.1">
    <property type="nucleotide sequence ID" value="NZ_CP154792.1"/>
</dbReference>
<dbReference type="PROSITE" id="PS51898">
    <property type="entry name" value="TYR_RECOMBINASE"/>
    <property type="match status" value="1"/>
</dbReference>
<dbReference type="Gene3D" id="1.10.443.10">
    <property type="entry name" value="Intergrase catalytic core"/>
    <property type="match status" value="1"/>
</dbReference>
<proteinExistence type="predicted"/>
<feature type="domain" description="Tyr recombinase" evidence="2">
    <location>
        <begin position="1"/>
        <end position="55"/>
    </location>
</feature>
<dbReference type="Proteomes" id="UP001446337">
    <property type="component" value="Chromosome"/>
</dbReference>
<gene>
    <name evidence="3" type="ORF">AAIK43_04000</name>
</gene>
<evidence type="ECO:0000313" key="3">
    <source>
        <dbReference type="EMBL" id="XAN17201.1"/>
    </source>
</evidence>
<dbReference type="InterPro" id="IPR011010">
    <property type="entry name" value="DNA_brk_join_enz"/>
</dbReference>
<dbReference type="SUPFAM" id="SSF56349">
    <property type="entry name" value="DNA breaking-rejoining enzymes"/>
    <property type="match status" value="1"/>
</dbReference>
<keyword evidence="4" id="KW-1185">Reference proteome</keyword>
<dbReference type="InterPro" id="IPR013762">
    <property type="entry name" value="Integrase-like_cat_sf"/>
</dbReference>
<dbReference type="Pfam" id="PF00589">
    <property type="entry name" value="Phage_integrase"/>
    <property type="match status" value="1"/>
</dbReference>
<protein>
    <submittedName>
        <fullName evidence="3">Tyrosine-type recombinase/integrase</fullName>
    </submittedName>
</protein>
<organism evidence="3 4">
    <name type="scientific">Achromobacter denitrificans</name>
    <name type="common">Alcaligenes denitrificans</name>
    <dbReference type="NCBI Taxonomy" id="32002"/>
    <lineage>
        <taxon>Bacteria</taxon>
        <taxon>Pseudomonadati</taxon>
        <taxon>Pseudomonadota</taxon>
        <taxon>Betaproteobacteria</taxon>
        <taxon>Burkholderiales</taxon>
        <taxon>Alcaligenaceae</taxon>
        <taxon>Achromobacter</taxon>
    </lineage>
</organism>
<evidence type="ECO:0000259" key="2">
    <source>
        <dbReference type="PROSITE" id="PS51898"/>
    </source>
</evidence>
<name>A0ABZ3G5H2_ACHDE</name>